<keyword evidence="2" id="KW-0489">Methyltransferase</keyword>
<dbReference type="RefSeq" id="WP_133108322.1">
    <property type="nucleotide sequence ID" value="NZ_SMNA01000006.1"/>
</dbReference>
<keyword evidence="2" id="KW-0808">Transferase</keyword>
<gene>
    <name evidence="2" type="ORF">EXU48_14285</name>
</gene>
<organism evidence="2 3">
    <name type="scientific">Occultella glacieicola</name>
    <dbReference type="NCBI Taxonomy" id="2518684"/>
    <lineage>
        <taxon>Bacteria</taxon>
        <taxon>Bacillati</taxon>
        <taxon>Actinomycetota</taxon>
        <taxon>Actinomycetes</taxon>
        <taxon>Micrococcales</taxon>
        <taxon>Ruaniaceae</taxon>
        <taxon>Occultella</taxon>
    </lineage>
</organism>
<proteinExistence type="predicted"/>
<protein>
    <submittedName>
        <fullName evidence="2">Class I SAM-dependent methyltransferase</fullName>
    </submittedName>
</protein>
<keyword evidence="3" id="KW-1185">Reference proteome</keyword>
<evidence type="ECO:0000313" key="2">
    <source>
        <dbReference type="EMBL" id="TDE92692.1"/>
    </source>
</evidence>
<accession>A0ABY2E5K8</accession>
<dbReference type="Pfam" id="PF08241">
    <property type="entry name" value="Methyltransf_11"/>
    <property type="match status" value="1"/>
</dbReference>
<dbReference type="Gene3D" id="3.40.50.150">
    <property type="entry name" value="Vaccinia Virus protein VP39"/>
    <property type="match status" value="1"/>
</dbReference>
<evidence type="ECO:0000259" key="1">
    <source>
        <dbReference type="Pfam" id="PF08241"/>
    </source>
</evidence>
<dbReference type="InterPro" id="IPR029063">
    <property type="entry name" value="SAM-dependent_MTases_sf"/>
</dbReference>
<dbReference type="EMBL" id="SMNA01000006">
    <property type="protein sequence ID" value="TDE92692.1"/>
    <property type="molecule type" value="Genomic_DNA"/>
</dbReference>
<evidence type="ECO:0000313" key="3">
    <source>
        <dbReference type="Proteomes" id="UP000504882"/>
    </source>
</evidence>
<dbReference type="PANTHER" id="PTHR42912">
    <property type="entry name" value="METHYLTRANSFERASE"/>
    <property type="match status" value="1"/>
</dbReference>
<dbReference type="GO" id="GO:0032259">
    <property type="term" value="P:methylation"/>
    <property type="evidence" value="ECO:0007669"/>
    <property type="project" value="UniProtKB-KW"/>
</dbReference>
<dbReference type="CDD" id="cd02440">
    <property type="entry name" value="AdoMet_MTases"/>
    <property type="match status" value="1"/>
</dbReference>
<dbReference type="InterPro" id="IPR013216">
    <property type="entry name" value="Methyltransf_11"/>
</dbReference>
<sequence length="249" mass="25741">MSAAQVWSELATEWAAHWGAVAAPVHERTIAATGIVPGTRVLDVGCGSGEFLATLEATGAVVSGADPAPAMLELARRRVPGADVRRAGFERLPWPAASQDVVTGVNALQFAPDTTDALAEAARVLRPGGLVAIANWAEAALNDLDAIEAALAAHAGEEPGPDGDLRIAGGLEDALAEAGLRVREAGVVDVPWQVPDDALLVRAVLLGEDRATRAARAATVLAAARRFRTPDGGYRLVNRFRFAVGAVPA</sequence>
<dbReference type="Proteomes" id="UP000504882">
    <property type="component" value="Unassembled WGS sequence"/>
</dbReference>
<reference evidence="2 3" key="1">
    <citation type="submission" date="2019-03" db="EMBL/GenBank/DDBJ databases">
        <title>Genomic features of bacteria from cold environments.</title>
        <authorList>
            <person name="Shen L."/>
        </authorList>
    </citation>
    <scope>NUCLEOTIDE SEQUENCE [LARGE SCALE GENOMIC DNA]</scope>
    <source>
        <strain evidence="3">T3246-1</strain>
    </source>
</reference>
<dbReference type="InterPro" id="IPR050508">
    <property type="entry name" value="Methyltransf_Superfamily"/>
</dbReference>
<dbReference type="GO" id="GO:0008168">
    <property type="term" value="F:methyltransferase activity"/>
    <property type="evidence" value="ECO:0007669"/>
    <property type="project" value="UniProtKB-KW"/>
</dbReference>
<comment type="caution">
    <text evidence="2">The sequence shown here is derived from an EMBL/GenBank/DDBJ whole genome shotgun (WGS) entry which is preliminary data.</text>
</comment>
<feature type="domain" description="Methyltransferase type 11" evidence="1">
    <location>
        <begin position="42"/>
        <end position="133"/>
    </location>
</feature>
<dbReference type="SUPFAM" id="SSF53335">
    <property type="entry name" value="S-adenosyl-L-methionine-dependent methyltransferases"/>
    <property type="match status" value="1"/>
</dbReference>
<name>A0ABY2E5K8_9MICO</name>